<gene>
    <name evidence="2" type="ORF">VP1G_10802</name>
</gene>
<dbReference type="OrthoDB" id="5223824at2759"/>
<protein>
    <submittedName>
        <fullName evidence="2">Uncharacterized protein</fullName>
    </submittedName>
</protein>
<reference evidence="3" key="1">
    <citation type="submission" date="2014-12" db="EMBL/GenBank/DDBJ databases">
        <title>Genome Sequence of Valsa Canker Pathogens Uncovers a Specific Adaption of Colonization on Woody Bark.</title>
        <authorList>
            <person name="Yin Z."/>
            <person name="Liu H."/>
            <person name="Gao X."/>
            <person name="Li Z."/>
            <person name="Song N."/>
            <person name="Ke X."/>
            <person name="Dai Q."/>
            <person name="Wu Y."/>
            <person name="Sun Y."/>
            <person name="Xu J.-R."/>
            <person name="Kang Z.K."/>
            <person name="Wang L."/>
            <person name="Huang L."/>
        </authorList>
    </citation>
    <scope>NUCLEOTIDE SEQUENCE [LARGE SCALE GENOMIC DNA]</scope>
    <source>
        <strain evidence="3">SXYL134</strain>
    </source>
</reference>
<evidence type="ECO:0000313" key="2">
    <source>
        <dbReference type="EMBL" id="KUI56322.1"/>
    </source>
</evidence>
<dbReference type="AlphaFoldDB" id="A0A194UX69"/>
<accession>A0A194UX69</accession>
<sequence>MDTADLITPCLCSRPKNENGNENENEHENKNENKNTGWKLPRELILYVIELIIDTPAVFIFDVQIGLSPHPPLLPQGCQVHFIPITSSSDLGPTKWINAELGSQTRPKFPAVFESQVSKTIRSLLLTSKFTRDECLRRLHGIPVPTVYRDCIVRFNPNHHITCVNMQAFSFKLAGSRQAAQIWSKECGLT</sequence>
<organism evidence="2 3">
    <name type="scientific">Cytospora mali</name>
    <name type="common">Apple Valsa canker fungus</name>
    <name type="synonym">Valsa mali</name>
    <dbReference type="NCBI Taxonomy" id="578113"/>
    <lineage>
        <taxon>Eukaryota</taxon>
        <taxon>Fungi</taxon>
        <taxon>Dikarya</taxon>
        <taxon>Ascomycota</taxon>
        <taxon>Pezizomycotina</taxon>
        <taxon>Sordariomycetes</taxon>
        <taxon>Sordariomycetidae</taxon>
        <taxon>Diaporthales</taxon>
        <taxon>Cytosporaceae</taxon>
        <taxon>Cytospora</taxon>
    </lineage>
</organism>
<name>A0A194UX69_CYTMA</name>
<keyword evidence="3" id="KW-1185">Reference proteome</keyword>
<evidence type="ECO:0000313" key="3">
    <source>
        <dbReference type="Proteomes" id="UP000078576"/>
    </source>
</evidence>
<feature type="compositionally biased region" description="Basic and acidic residues" evidence="1">
    <location>
        <begin position="15"/>
        <end position="33"/>
    </location>
</feature>
<dbReference type="EMBL" id="KN714688">
    <property type="protein sequence ID" value="KUI56322.1"/>
    <property type="molecule type" value="Genomic_DNA"/>
</dbReference>
<feature type="region of interest" description="Disordered" evidence="1">
    <location>
        <begin position="13"/>
        <end position="35"/>
    </location>
</feature>
<dbReference type="Proteomes" id="UP000078576">
    <property type="component" value="Unassembled WGS sequence"/>
</dbReference>
<evidence type="ECO:0000256" key="1">
    <source>
        <dbReference type="SAM" id="MobiDB-lite"/>
    </source>
</evidence>
<proteinExistence type="predicted"/>